<evidence type="ECO:0000256" key="7">
    <source>
        <dbReference type="ARBA" id="ARBA00023136"/>
    </source>
</evidence>
<keyword evidence="10" id="KW-1185">Reference proteome</keyword>
<feature type="transmembrane region" description="Helical" evidence="8">
    <location>
        <begin position="226"/>
        <end position="246"/>
    </location>
</feature>
<evidence type="ECO:0000256" key="1">
    <source>
        <dbReference type="ARBA" id="ARBA00004651"/>
    </source>
</evidence>
<sequence length="365" mass="38255">MNPFRMSRASAETAAHVSVAPPRLRRFLVSIAGLSLTLLAAIVFASSVGPVHIPFERTIAIILGKLHIYVGSDFSERELLIVSQIRLPRVLCGALIGAALGISGAAMQGVFRNPLVEPGYIGVSSGAALGAVCALFFGWTQIGRWALPASAFTGAVIAVAVILAVWRGSRSRSIATLLLLGIGINALLSALINIMVASSNNDQELRSIIFWLQGGLEARTWEHVQLVAVPILAGCLIMISFGRHLNIMLLGDDQAAASGVNVRSTRYILLALASLMTGSAVAISGIIGFVGLVVPHIIRLATGPDHRFLLPASALGGAIFLVLADVVSRMVLQPVTLQVGVVCACIGAPLFIALILRSRQGGKAQ</sequence>
<keyword evidence="3" id="KW-0813">Transport</keyword>
<evidence type="ECO:0000256" key="5">
    <source>
        <dbReference type="ARBA" id="ARBA00022692"/>
    </source>
</evidence>
<feature type="transmembrane region" description="Helical" evidence="8">
    <location>
        <begin position="27"/>
        <end position="48"/>
    </location>
</feature>
<comment type="caution">
    <text evidence="9">The sequence shown here is derived from an EMBL/GenBank/DDBJ whole genome shotgun (WGS) entry which is preliminary data.</text>
</comment>
<dbReference type="GO" id="GO:0022857">
    <property type="term" value="F:transmembrane transporter activity"/>
    <property type="evidence" value="ECO:0007669"/>
    <property type="project" value="InterPro"/>
</dbReference>
<comment type="similarity">
    <text evidence="2">Belongs to the binding-protein-dependent transport system permease family. FecCD subfamily.</text>
</comment>
<evidence type="ECO:0000256" key="8">
    <source>
        <dbReference type="SAM" id="Phobius"/>
    </source>
</evidence>
<evidence type="ECO:0000313" key="9">
    <source>
        <dbReference type="EMBL" id="GIO51314.1"/>
    </source>
</evidence>
<dbReference type="FunFam" id="1.10.3470.10:FF:000001">
    <property type="entry name" value="Vitamin B12 ABC transporter permease BtuC"/>
    <property type="match status" value="1"/>
</dbReference>
<comment type="subcellular location">
    <subcellularLocation>
        <location evidence="1">Cell membrane</location>
        <topology evidence="1">Multi-pass membrane protein</topology>
    </subcellularLocation>
</comment>
<feature type="transmembrane region" description="Helical" evidence="8">
    <location>
        <begin position="119"/>
        <end position="139"/>
    </location>
</feature>
<dbReference type="GO" id="GO:0005886">
    <property type="term" value="C:plasma membrane"/>
    <property type="evidence" value="ECO:0007669"/>
    <property type="project" value="UniProtKB-SubCell"/>
</dbReference>
<dbReference type="Pfam" id="PF01032">
    <property type="entry name" value="FecCD"/>
    <property type="match status" value="1"/>
</dbReference>
<dbReference type="Proteomes" id="UP000682811">
    <property type="component" value="Unassembled WGS sequence"/>
</dbReference>
<evidence type="ECO:0000313" key="10">
    <source>
        <dbReference type="Proteomes" id="UP000682811"/>
    </source>
</evidence>
<name>A0A919YIX0_9BACL</name>
<feature type="transmembrane region" description="Helical" evidence="8">
    <location>
        <begin position="308"/>
        <end position="328"/>
    </location>
</feature>
<dbReference type="Gene3D" id="1.10.3470.10">
    <property type="entry name" value="ABC transporter involved in vitamin B12 uptake, BtuC"/>
    <property type="match status" value="1"/>
</dbReference>
<keyword evidence="6 8" id="KW-1133">Transmembrane helix</keyword>
<dbReference type="SUPFAM" id="SSF81345">
    <property type="entry name" value="ABC transporter involved in vitamin B12 uptake, BtuC"/>
    <property type="match status" value="1"/>
</dbReference>
<dbReference type="RefSeq" id="WP_212981323.1">
    <property type="nucleotide sequence ID" value="NZ_AP025343.1"/>
</dbReference>
<evidence type="ECO:0000256" key="3">
    <source>
        <dbReference type="ARBA" id="ARBA00022448"/>
    </source>
</evidence>
<feature type="transmembrane region" description="Helical" evidence="8">
    <location>
        <begin position="335"/>
        <end position="356"/>
    </location>
</feature>
<feature type="transmembrane region" description="Helical" evidence="8">
    <location>
        <begin position="177"/>
        <end position="197"/>
    </location>
</feature>
<feature type="transmembrane region" description="Helical" evidence="8">
    <location>
        <begin position="87"/>
        <end position="107"/>
    </location>
</feature>
<dbReference type="InterPro" id="IPR000522">
    <property type="entry name" value="ABC_transptr_permease_BtuC"/>
</dbReference>
<feature type="transmembrane region" description="Helical" evidence="8">
    <location>
        <begin position="145"/>
        <end position="165"/>
    </location>
</feature>
<dbReference type="EMBL" id="BORT01000049">
    <property type="protein sequence ID" value="GIO51314.1"/>
    <property type="molecule type" value="Genomic_DNA"/>
</dbReference>
<protein>
    <submittedName>
        <fullName evidence="9">ABC transporter permease</fullName>
    </submittedName>
</protein>
<dbReference type="PANTHER" id="PTHR30472:SF25">
    <property type="entry name" value="ABC TRANSPORTER PERMEASE PROTEIN MJ0876-RELATED"/>
    <property type="match status" value="1"/>
</dbReference>
<dbReference type="PANTHER" id="PTHR30472">
    <property type="entry name" value="FERRIC ENTEROBACTIN TRANSPORT SYSTEM PERMEASE PROTEIN"/>
    <property type="match status" value="1"/>
</dbReference>
<dbReference type="AlphaFoldDB" id="A0A919YIX0"/>
<dbReference type="CDD" id="cd06550">
    <property type="entry name" value="TM_ABC_iron-siderophores_like"/>
    <property type="match status" value="1"/>
</dbReference>
<proteinExistence type="inferred from homology"/>
<accession>A0A919YIX0</accession>
<evidence type="ECO:0000256" key="4">
    <source>
        <dbReference type="ARBA" id="ARBA00022475"/>
    </source>
</evidence>
<keyword evidence="7 8" id="KW-0472">Membrane</keyword>
<gene>
    <name evidence="9" type="ORF">J34TS1_60790</name>
</gene>
<feature type="transmembrane region" description="Helical" evidence="8">
    <location>
        <begin position="267"/>
        <end position="296"/>
    </location>
</feature>
<evidence type="ECO:0000256" key="6">
    <source>
        <dbReference type="ARBA" id="ARBA00022989"/>
    </source>
</evidence>
<keyword evidence="5 8" id="KW-0812">Transmembrane</keyword>
<keyword evidence="4" id="KW-1003">Cell membrane</keyword>
<evidence type="ECO:0000256" key="2">
    <source>
        <dbReference type="ARBA" id="ARBA00007935"/>
    </source>
</evidence>
<dbReference type="GO" id="GO:0033214">
    <property type="term" value="P:siderophore-iron import into cell"/>
    <property type="evidence" value="ECO:0007669"/>
    <property type="project" value="TreeGrafter"/>
</dbReference>
<reference evidence="9 10" key="1">
    <citation type="submission" date="2021-03" db="EMBL/GenBank/DDBJ databases">
        <title>Antimicrobial resistance genes in bacteria isolated from Japanese honey, and their potential for conferring macrolide and lincosamide resistance in the American foulbrood pathogen Paenibacillus larvae.</title>
        <authorList>
            <person name="Okamoto M."/>
            <person name="Kumagai M."/>
            <person name="Kanamori H."/>
            <person name="Takamatsu D."/>
        </authorList>
    </citation>
    <scope>NUCLEOTIDE SEQUENCE [LARGE SCALE GENOMIC DNA]</scope>
    <source>
        <strain evidence="9 10">J34TS1</strain>
    </source>
</reference>
<organism evidence="9 10">
    <name type="scientific">Paenibacillus azoreducens</name>
    <dbReference type="NCBI Taxonomy" id="116718"/>
    <lineage>
        <taxon>Bacteria</taxon>
        <taxon>Bacillati</taxon>
        <taxon>Bacillota</taxon>
        <taxon>Bacilli</taxon>
        <taxon>Bacillales</taxon>
        <taxon>Paenibacillaceae</taxon>
        <taxon>Paenibacillus</taxon>
    </lineage>
</organism>
<dbReference type="InterPro" id="IPR037294">
    <property type="entry name" value="ABC_BtuC-like"/>
</dbReference>